<proteinExistence type="predicted"/>
<keyword evidence="1" id="KW-1133">Transmembrane helix</keyword>
<keyword evidence="1" id="KW-0472">Membrane</keyword>
<sequence>MSKDLEKKEEELEQTLARQLELFKAESEDWLKIGGVVLAGGLIAFAIVKTRGKRKDRKTEEALAVLEREGLLTKDIEKKLTERGSNSSFWPSMGQRLLILGLAFAKEKFLPNLFTADPEDAKVEEQSR</sequence>
<accession>A0A1I0VBW0</accession>
<dbReference type="RefSeq" id="WP_092894229.1">
    <property type="nucleotide sequence ID" value="NZ_FOKK01000001.1"/>
</dbReference>
<keyword evidence="1" id="KW-0812">Transmembrane</keyword>
<organism evidence="2 3">
    <name type="scientific">Algoriphagus aquimarinus</name>
    <dbReference type="NCBI Taxonomy" id="237018"/>
    <lineage>
        <taxon>Bacteria</taxon>
        <taxon>Pseudomonadati</taxon>
        <taxon>Bacteroidota</taxon>
        <taxon>Cytophagia</taxon>
        <taxon>Cytophagales</taxon>
        <taxon>Cyclobacteriaceae</taxon>
        <taxon>Algoriphagus</taxon>
    </lineage>
</organism>
<name>A0A1I0VBW0_9BACT</name>
<dbReference type="Proteomes" id="UP000198790">
    <property type="component" value="Unassembled WGS sequence"/>
</dbReference>
<evidence type="ECO:0000256" key="1">
    <source>
        <dbReference type="SAM" id="Phobius"/>
    </source>
</evidence>
<dbReference type="AlphaFoldDB" id="A0A1I0VBW0"/>
<gene>
    <name evidence="2" type="ORF">SAMN04489723_101118</name>
</gene>
<dbReference type="STRING" id="237018.SAMN04489723_101118"/>
<evidence type="ECO:0000313" key="2">
    <source>
        <dbReference type="EMBL" id="SFA73825.1"/>
    </source>
</evidence>
<dbReference type="EMBL" id="FOKK01000001">
    <property type="protein sequence ID" value="SFA73825.1"/>
    <property type="molecule type" value="Genomic_DNA"/>
</dbReference>
<feature type="transmembrane region" description="Helical" evidence="1">
    <location>
        <begin position="30"/>
        <end position="48"/>
    </location>
</feature>
<evidence type="ECO:0000313" key="3">
    <source>
        <dbReference type="Proteomes" id="UP000198790"/>
    </source>
</evidence>
<protein>
    <submittedName>
        <fullName evidence="2">Uncharacterized protein</fullName>
    </submittedName>
</protein>
<keyword evidence="3" id="KW-1185">Reference proteome</keyword>
<reference evidence="2 3" key="1">
    <citation type="submission" date="2016-10" db="EMBL/GenBank/DDBJ databases">
        <authorList>
            <person name="de Groot N.N."/>
        </authorList>
    </citation>
    <scope>NUCLEOTIDE SEQUENCE [LARGE SCALE GENOMIC DNA]</scope>
    <source>
        <strain evidence="2 3">DSM 23399</strain>
    </source>
</reference>
<dbReference type="OrthoDB" id="828270at2"/>